<feature type="transmembrane region" description="Helical" evidence="1">
    <location>
        <begin position="7"/>
        <end position="24"/>
    </location>
</feature>
<name>J7TMN1_STRSL</name>
<keyword evidence="2" id="KW-0614">Plasmid</keyword>
<keyword evidence="3" id="KW-1185">Reference proteome</keyword>
<protein>
    <submittedName>
        <fullName evidence="2">Uncharacterized protein</fullName>
    </submittedName>
</protein>
<feature type="transmembrane region" description="Helical" evidence="1">
    <location>
        <begin position="36"/>
        <end position="55"/>
    </location>
</feature>
<evidence type="ECO:0000256" key="1">
    <source>
        <dbReference type="SAM" id="Phobius"/>
    </source>
</evidence>
<dbReference type="EMBL" id="ALIF01000007">
    <property type="protein sequence ID" value="EJO15354.1"/>
    <property type="molecule type" value="Genomic_DNA"/>
</dbReference>
<keyword evidence="1" id="KW-0472">Membrane</keyword>
<keyword evidence="1" id="KW-1133">Transmembrane helix</keyword>
<sequence>MKLHKYFRFFLLAGNIWSWFVILSGVSNNNIETSDFLLSASVIFATYFFGLFKLLGALKPYRGELVLTHAPSLGQAVLKSNIKRNVYMTYEVKEDRISEDDWKAFKVKLEDYAKNFLEKYYPTVVVDFESRLLDQKLDNNLNGRHTALYSYFGDHDNYIYLSDWLVHASIYCDNFSIVVPTLSHELAHYALFKLGKGHRDGQNDFENELERIGLPSNYNRKFMAIHVSRIEEDGKTIAKIYISKNEQSKISLGMEKLEV</sequence>
<dbReference type="AlphaFoldDB" id="J7TMN1"/>
<evidence type="ECO:0000313" key="2">
    <source>
        <dbReference type="EMBL" id="EJO15354.1"/>
    </source>
</evidence>
<dbReference type="RefSeq" id="WP_002892477.1">
    <property type="nucleotide sequence ID" value="NZ_ALIF01000007.1"/>
</dbReference>
<comment type="caution">
    <text evidence="2">The sequence shown here is derived from an EMBL/GenBank/DDBJ whole genome shotgun (WGS) entry which is preliminary data.</text>
</comment>
<accession>J7TMN1</accession>
<keyword evidence="1" id="KW-0812">Transmembrane</keyword>
<reference evidence="2 3" key="1">
    <citation type="journal article" date="2012" name="J. Bacteriol.">
        <title>Genome Sequence of the Lantibiotic Bacteriocin Producer Streptococcus salivarius Strain K12.</title>
        <authorList>
            <person name="Barretto C."/>
            <person name="Alvarez-Martin P."/>
            <person name="Foata F."/>
            <person name="Renault P."/>
            <person name="Berger B."/>
        </authorList>
    </citation>
    <scope>NUCLEOTIDE SEQUENCE [LARGE SCALE GENOMIC DNA]</scope>
    <source>
        <strain evidence="2 3">K12</strain>
        <plasmid evidence="2">pRSSL1</plasmid>
    </source>
</reference>
<dbReference type="Proteomes" id="UP000006983">
    <property type="component" value="Unassembled WGS sequence"/>
</dbReference>
<geneLocation type="plasmid" evidence="2">
    <name>pRSSL1</name>
</geneLocation>
<proteinExistence type="predicted"/>
<organism evidence="2 3">
    <name type="scientific">Streptococcus salivarius K12</name>
    <dbReference type="NCBI Taxonomy" id="1200793"/>
    <lineage>
        <taxon>Bacteria</taxon>
        <taxon>Bacillati</taxon>
        <taxon>Bacillota</taxon>
        <taxon>Bacilli</taxon>
        <taxon>Lactobacillales</taxon>
        <taxon>Streptococcaceae</taxon>
        <taxon>Streptococcus</taxon>
    </lineage>
</organism>
<dbReference type="PATRIC" id="fig|1200793.3.peg.2164"/>
<gene>
    <name evidence="2" type="ORF">RSSL_00113</name>
</gene>
<evidence type="ECO:0000313" key="3">
    <source>
        <dbReference type="Proteomes" id="UP000006983"/>
    </source>
</evidence>